<sequence length="1896" mass="213972">MEKEKDLVEKVDLRFALADTAEKFQAVLDTFLAPLLLKLASPHEPVRQQVFESIKNILQRLGSLPTVRIPVLRLVEQAKKADGHNNVALYSLLFASKGVDRLNDSQEIQAMIPTVMGGISQLPEMCAARMFNLLCRLLLLWKPPMVSSLEEDQVSKLLALEDPRDLEFLMLKFTKFFMMVPNSNTNSGIIPRGYSSPGLSAAEIEFFTYKAGVAFNKDQLLRYKTAIFHFVTRGLIVFSMEEQLRDPENDPTNDDLKAVSLVTFLCVVSTDNSDLGELAITRLKRVHIPYENESFVNFMISLFTGDKSNGIPPTSSNIQETIFSILNRSIYATTSPENVKLICAISLNSTNHKLASLCLSFIRHVAKNNYDSLTLISSASSESDHYGINLPSMIRNNIQTNGWPRLQLGQGQQFNLSIKQRELQYETLGDLLKNDFDLIKDISYIEFLFTSLKNDIPQCTASIQHALNSVLHHLPQLHSDNKKKLKKLLHSILADDYYKIELKENGKLGTVEGKEREDALMSARYMAIKFTNSAFSFDDEEARMLNIFGTSTENRLDITEEAKKGLHPYWFRINYFKSFKTSANSVVESLDQQLGSQITKTKLPTLKAMSSLLLEEVHLLKEDRNSQRVIDKCLNNAVSFLRNCLVEEAIQGKNTIIVQDQDWLVRIEEAIVSDSNVMELVSEYISGIHEKYFVDLLRLLLDEFTERDHSGTQVSIAAAKNHIYQDLLLLLLKACHSDVLKYIYDKVDNLSYLAINITTYPNTEVITSSRALGIIGSSSEEVSNLLIEKFKLSNDLTASKLSHEHLKSILPNILILSHLLPRLSMRGYKDANMTAQLHATLDMLENFFSESITFERKLVLSATAEILKYGLLCILDASDTQSKIKKLLSVLGKKYLNDEDCTRVLSYLSLYTSSVPEMENIADLLWKTTNSKEIDYLFSVGECISIIAGGWHSKILLDDLDIYDPKLVTQLKQDFNDRYAEEVLKKVMTLCTSPNPTLKKAGTMWLLSLVQFTSSSPVIIEKCAEIHRCFVSALIHKDEIVQESAARGLALVYELGSTDVKEDMIKGLFKSFTSNVDGLKISSGSISESTELFDKDTLKTTDGSISTYKDILSLASEVGDPSIVYQFMSLAKNSMLWSSRKGIAFSLGSIMSKASLEKYLIQNKDLANKLIPKLYRYKFDPYTVVAQSMNDIWNTLIVDSKSTIDQYFDSILLELLEGMGNKEWRVREASTTALMDFVRSQPEEKFSGKILDIWTMAFRSMDDIKESVREAGTRFTTVLSKMLVRSIDTSNNVSPEHSEEILSNILPFLMGTKGINSDAEDVKNFSLKLLLDLVKNSPKPLSKFAPEIIYQFITLFSSLESQVVNYLSLNAKNYNIDMKEIDNQRKNGIAVSPLFEALTKLIGTTNENQVSEVVDAVIRGIKKSIGLPSKVAAAQVVILIVKHYSLAIKQYSGKLLKRCVDMFEDKNEAVSIAYAQSFGYIYKVISAEKSLKYAKQLKVLFFSNSIDHIKIVVAAAILSLFRNAPSEFAELARVLTPVILLGKNDIDQATANVFSDLWTDTASSGAGTTKLYLDEIIDTIRDNIQSNDFSTRRSCAKTIAGISLSIDENTPRKTLSKIFDVTIQSLSGRSWDGKEDIVSALVSISEKCTTYLNGNKELATKIETTLCTEISRNNIRYVRSISKDYLRFVRIVPSDKLYCSFNKELLTKLFAENDENAATEIKTNPEVQLQSNKRMKTSITQHLSKDNIQAVDFMIQVLHEMAKDCIPYMENKYPLEFLNMILEYAQHLTLSHTMSKTWRVRESVCLIITELCKNFPLTIINQEIEDKFKSIWSSIFNENKTHETTENVKIETIRLGGEMIKKFSKLSDQIQRDLSIFTEEELSTARLAVELKNVGI</sequence>
<dbReference type="PANTHER" id="PTHR23346:SF19">
    <property type="entry name" value="PROTEASOME ADAPTER AND SCAFFOLD PROTEIN ECM29"/>
    <property type="match status" value="1"/>
</dbReference>
<dbReference type="InterPro" id="IPR016024">
    <property type="entry name" value="ARM-type_fold"/>
</dbReference>
<dbReference type="SUPFAM" id="SSF48371">
    <property type="entry name" value="ARM repeat"/>
    <property type="match status" value="3"/>
</dbReference>
<comment type="caution">
    <text evidence="7">The sequence shown here is derived from an EMBL/GenBank/DDBJ whole genome shotgun (WGS) entry which is preliminary data.</text>
</comment>
<dbReference type="Pfam" id="PF24492">
    <property type="entry name" value="HEAT_ECM29"/>
    <property type="match status" value="1"/>
</dbReference>
<gene>
    <name evidence="7" type="ORF">AO440_000980</name>
</gene>
<evidence type="ECO:0000256" key="4">
    <source>
        <dbReference type="ARBA" id="ARBA00022942"/>
    </source>
</evidence>
<dbReference type="InterPro" id="IPR011989">
    <property type="entry name" value="ARM-like"/>
</dbReference>
<accession>A0A0W0D3Z0</accession>
<dbReference type="GO" id="GO:0005737">
    <property type="term" value="C:cytoplasm"/>
    <property type="evidence" value="ECO:0007669"/>
    <property type="project" value="UniProtKB-SubCell"/>
</dbReference>
<evidence type="ECO:0000259" key="6">
    <source>
        <dbReference type="Pfam" id="PF24492"/>
    </source>
</evidence>
<evidence type="ECO:0000256" key="1">
    <source>
        <dbReference type="ARBA" id="ARBA00004496"/>
    </source>
</evidence>
<dbReference type="InterPro" id="IPR024372">
    <property type="entry name" value="Ecm29_N"/>
</dbReference>
<dbReference type="VEuPathDB" id="FungiDB:GVI51_E03553"/>
<organism evidence="7 8">
    <name type="scientific">Candida glabrata</name>
    <name type="common">Yeast</name>
    <name type="synonym">Torulopsis glabrata</name>
    <dbReference type="NCBI Taxonomy" id="5478"/>
    <lineage>
        <taxon>Eukaryota</taxon>
        <taxon>Fungi</taxon>
        <taxon>Dikarya</taxon>
        <taxon>Ascomycota</taxon>
        <taxon>Saccharomycotina</taxon>
        <taxon>Saccharomycetes</taxon>
        <taxon>Saccharomycetales</taxon>
        <taxon>Saccharomycetaceae</taxon>
        <taxon>Nakaseomyces</taxon>
    </lineage>
</organism>
<dbReference type="VEuPathDB" id="FungiDB:CAGL0E03828g"/>
<keyword evidence="3" id="KW-0677">Repeat</keyword>
<dbReference type="EMBL" id="LLZZ01000156">
    <property type="protein sequence ID" value="KTA97791.1"/>
    <property type="molecule type" value="Genomic_DNA"/>
</dbReference>
<evidence type="ECO:0000256" key="3">
    <source>
        <dbReference type="ARBA" id="ARBA00022737"/>
    </source>
</evidence>
<name>A0A0W0D3Z0_CANGB</name>
<proteinExistence type="predicted"/>
<dbReference type="Gene3D" id="1.25.10.10">
    <property type="entry name" value="Leucine-rich Repeat Variant"/>
    <property type="match status" value="2"/>
</dbReference>
<dbReference type="Pfam" id="PF13001">
    <property type="entry name" value="ECM29_N"/>
    <property type="match status" value="1"/>
</dbReference>
<dbReference type="GO" id="GO:0005634">
    <property type="term" value="C:nucleus"/>
    <property type="evidence" value="ECO:0007669"/>
    <property type="project" value="EnsemblFungi"/>
</dbReference>
<feature type="domain" description="Proteasome adapter and scaffold protein ECM29 HEAT-repeat" evidence="6">
    <location>
        <begin position="1341"/>
        <end position="1502"/>
    </location>
</feature>
<evidence type="ECO:0000259" key="5">
    <source>
        <dbReference type="Pfam" id="PF13001"/>
    </source>
</evidence>
<evidence type="ECO:0000313" key="8">
    <source>
        <dbReference type="Proteomes" id="UP000054886"/>
    </source>
</evidence>
<protein>
    <submittedName>
        <fullName evidence="7">Proteasome component ECM29</fullName>
    </submittedName>
</protein>
<comment type="subcellular location">
    <subcellularLocation>
        <location evidence="1">Cytoplasm</location>
    </subcellularLocation>
</comment>
<reference evidence="7 8" key="1">
    <citation type="submission" date="2015-10" db="EMBL/GenBank/DDBJ databases">
        <title>Draft genomes sequences of Candida glabrata isolates 1A, 1B, 2A, 2B, 3A and 3B.</title>
        <authorList>
            <person name="Haavelsrud O.E."/>
            <person name="Gaustad P."/>
        </authorList>
    </citation>
    <scope>NUCLEOTIDE SEQUENCE [LARGE SCALE GENOMIC DNA]</scope>
    <source>
        <strain evidence="7">910700640</strain>
    </source>
</reference>
<evidence type="ECO:0000313" key="7">
    <source>
        <dbReference type="EMBL" id="KTA97791.1"/>
    </source>
</evidence>
<keyword evidence="4 7" id="KW-0647">Proteasome</keyword>
<feature type="domain" description="Proteasome component Ecm29 N-terminal" evidence="5">
    <location>
        <begin position="8"/>
        <end position="549"/>
    </location>
</feature>
<dbReference type="GO" id="GO:0000502">
    <property type="term" value="C:proteasome complex"/>
    <property type="evidence" value="ECO:0007669"/>
    <property type="project" value="UniProtKB-KW"/>
</dbReference>
<dbReference type="InterPro" id="IPR055443">
    <property type="entry name" value="HEAT_ECM29"/>
</dbReference>
<keyword evidence="2" id="KW-0963">Cytoplasm</keyword>
<dbReference type="GO" id="GO:0043248">
    <property type="term" value="P:proteasome assembly"/>
    <property type="evidence" value="ECO:0007669"/>
    <property type="project" value="EnsemblFungi"/>
</dbReference>
<dbReference type="GO" id="GO:0060090">
    <property type="term" value="F:molecular adaptor activity"/>
    <property type="evidence" value="ECO:0007669"/>
    <property type="project" value="EnsemblFungi"/>
</dbReference>
<dbReference type="VEuPathDB" id="FungiDB:B1J91_E03828g"/>
<dbReference type="PANTHER" id="PTHR23346">
    <property type="entry name" value="TRANSLATIONAL ACTIVATOR GCN1-RELATED"/>
    <property type="match status" value="1"/>
</dbReference>
<dbReference type="VEuPathDB" id="FungiDB:GWK60_E03531"/>
<dbReference type="Proteomes" id="UP000054886">
    <property type="component" value="Unassembled WGS sequence"/>
</dbReference>
<dbReference type="GO" id="GO:0042030">
    <property type="term" value="F:ATPase inhibitor activity"/>
    <property type="evidence" value="ECO:0007669"/>
    <property type="project" value="EnsemblFungi"/>
</dbReference>
<evidence type="ECO:0000256" key="2">
    <source>
        <dbReference type="ARBA" id="ARBA00022490"/>
    </source>
</evidence>
<dbReference type="GO" id="GO:0036503">
    <property type="term" value="P:ERAD pathway"/>
    <property type="evidence" value="ECO:0007669"/>
    <property type="project" value="TreeGrafter"/>
</dbReference>